<dbReference type="EMBL" id="KN847336">
    <property type="protein sequence ID" value="KIW42974.1"/>
    <property type="molecule type" value="Genomic_DNA"/>
</dbReference>
<dbReference type="RefSeq" id="XP_016263190.1">
    <property type="nucleotide sequence ID" value="XM_016407586.1"/>
</dbReference>
<name>A0A0D2E5A4_9EURO</name>
<dbReference type="VEuPathDB" id="FungiDB:PV06_06463"/>
<organism evidence="2 3">
    <name type="scientific">Exophiala oligosperma</name>
    <dbReference type="NCBI Taxonomy" id="215243"/>
    <lineage>
        <taxon>Eukaryota</taxon>
        <taxon>Fungi</taxon>
        <taxon>Dikarya</taxon>
        <taxon>Ascomycota</taxon>
        <taxon>Pezizomycotina</taxon>
        <taxon>Eurotiomycetes</taxon>
        <taxon>Chaetothyriomycetidae</taxon>
        <taxon>Chaetothyriales</taxon>
        <taxon>Herpotrichiellaceae</taxon>
        <taxon>Exophiala</taxon>
    </lineage>
</organism>
<gene>
    <name evidence="2" type="ORF">PV06_06463</name>
</gene>
<protein>
    <submittedName>
        <fullName evidence="2">Uncharacterized protein</fullName>
    </submittedName>
</protein>
<dbReference type="OrthoDB" id="26838at2759"/>
<proteinExistence type="predicted"/>
<keyword evidence="3" id="KW-1185">Reference proteome</keyword>
<evidence type="ECO:0000313" key="3">
    <source>
        <dbReference type="Proteomes" id="UP000053342"/>
    </source>
</evidence>
<evidence type="ECO:0000313" key="2">
    <source>
        <dbReference type="EMBL" id="KIW42974.1"/>
    </source>
</evidence>
<evidence type="ECO:0000256" key="1">
    <source>
        <dbReference type="SAM" id="MobiDB-lite"/>
    </source>
</evidence>
<dbReference type="HOGENOM" id="CLU_2904200_0_0_1"/>
<sequence length="62" mass="7514">MQSFQWRDLVNEESMKRVSASHKPEYRRHGSDMAPWSEDKNRTLDEWSWVPPPRDYFGDDDN</sequence>
<feature type="region of interest" description="Disordered" evidence="1">
    <location>
        <begin position="13"/>
        <end position="38"/>
    </location>
</feature>
<reference evidence="2 3" key="1">
    <citation type="submission" date="2015-01" db="EMBL/GenBank/DDBJ databases">
        <title>The Genome Sequence of Exophiala oligosperma CBS72588.</title>
        <authorList>
            <consortium name="The Broad Institute Genomics Platform"/>
            <person name="Cuomo C."/>
            <person name="de Hoog S."/>
            <person name="Gorbushina A."/>
            <person name="Stielow B."/>
            <person name="Teixiera M."/>
            <person name="Abouelleil A."/>
            <person name="Chapman S.B."/>
            <person name="Priest M."/>
            <person name="Young S.K."/>
            <person name="Wortman J."/>
            <person name="Nusbaum C."/>
            <person name="Birren B."/>
        </authorList>
    </citation>
    <scope>NUCLEOTIDE SEQUENCE [LARGE SCALE GENOMIC DNA]</scope>
    <source>
        <strain evidence="2 3">CBS 72588</strain>
    </source>
</reference>
<accession>A0A0D2E5A4</accession>
<dbReference type="AlphaFoldDB" id="A0A0D2E5A4"/>
<dbReference type="Proteomes" id="UP000053342">
    <property type="component" value="Unassembled WGS sequence"/>
</dbReference>
<dbReference type="GeneID" id="27358537"/>